<dbReference type="KEGG" id="mpho:DA803_02440"/>
<dbReference type="OrthoDB" id="9879247at2"/>
<accession>A0A2Z5IR79</accession>
<dbReference type="RefSeq" id="WP_114191031.1">
    <property type="nucleotide sequence ID" value="NZ_CP029295.1"/>
</dbReference>
<dbReference type="EMBL" id="CP029295">
    <property type="protein sequence ID" value="AXE60931.1"/>
    <property type="molecule type" value="Genomic_DNA"/>
</dbReference>
<reference evidence="2 3" key="1">
    <citation type="submission" date="2018-05" db="EMBL/GenBank/DDBJ databases">
        <title>Annotation of the Mycoplasma phocidae genome.</title>
        <authorList>
            <person name="Brown D.R."/>
            <person name="Kutish G.F."/>
            <person name="Frasca S.Jr."/>
        </authorList>
    </citation>
    <scope>NUCLEOTIDE SEQUENCE [LARGE SCALE GENOMIC DNA]</scope>
    <source>
        <strain evidence="2 3">105</strain>
    </source>
</reference>
<gene>
    <name evidence="2" type="ORF">DA803_02440</name>
</gene>
<proteinExistence type="predicted"/>
<keyword evidence="1" id="KW-1133">Transmembrane helix</keyword>
<sequence>MNKLTILLSVLLVIFIVSYLIFIIHYLSRTYLNILIDKFNKYKTNLQKKLFKINNINNQLHEFYSKSLNFKKMEDEISKLISDYERRAILIESMIATLNNEIDFHLNSHHFWEIKCFIVFKSKENEITRHYKQINETYQKIEKISLTKSNRVTEIMVFANNCLNSYKKIKKYKQDHSRLSIFDKYFYNYENRISRKIEKLLSWFNKGNFDKRGNYISIKKQELKLLIDQYYTLIATAFNYIEIIENDINDKVEIAKNTLRLDNPNFEEWQIVEFDNYKNHGSELLNIMKNEKIFSWSKIIKPKLLELCKTVNKKYNEVIFERNASRQLDSVFPEIINFINIVKKQHRLIISQVKIDDLEYFKKMNQIENKYLKLKEEGNNLFNREKNLEYQSLLNEVMLVLLFQNKIKLLEGKKRNIAIKQVNKIKQIFYTTNAQILATSLKLNEEDENLSALINQEFEKYEHNDYNYLDVERLTSMIIVFVNNFNSNLNACQLLIRTLRKIGEKASTDREIASLYAQIEKLYINGDYLKGVDTLKNFIANQYN</sequence>
<keyword evidence="3" id="KW-1185">Reference proteome</keyword>
<feature type="transmembrane region" description="Helical" evidence="1">
    <location>
        <begin position="6"/>
        <end position="28"/>
    </location>
</feature>
<protein>
    <submittedName>
        <fullName evidence="2">Uncharacterized protein</fullName>
    </submittedName>
</protein>
<evidence type="ECO:0000313" key="2">
    <source>
        <dbReference type="EMBL" id="AXE60931.1"/>
    </source>
</evidence>
<evidence type="ECO:0000256" key="1">
    <source>
        <dbReference type="SAM" id="Phobius"/>
    </source>
</evidence>
<name>A0A2Z5IR79_9BACT</name>
<evidence type="ECO:0000313" key="3">
    <source>
        <dbReference type="Proteomes" id="UP000252477"/>
    </source>
</evidence>
<dbReference type="AlphaFoldDB" id="A0A2Z5IR79"/>
<keyword evidence="1" id="KW-0472">Membrane</keyword>
<keyword evidence="1" id="KW-0812">Transmembrane</keyword>
<organism evidence="2 3">
    <name type="scientific">[Mycoplasma] phocae</name>
    <dbReference type="NCBI Taxonomy" id="142651"/>
    <lineage>
        <taxon>Bacteria</taxon>
        <taxon>Bacillati</taxon>
        <taxon>Mycoplasmatota</taxon>
        <taxon>Mycoplasmoidales</taxon>
        <taxon>Metamycoplasmataceae</taxon>
        <taxon>Metamycoplasma</taxon>
    </lineage>
</organism>
<dbReference type="Proteomes" id="UP000252477">
    <property type="component" value="Chromosome"/>
</dbReference>